<dbReference type="EMBL" id="BMAV01025827">
    <property type="protein sequence ID" value="GFS45061.1"/>
    <property type="molecule type" value="Genomic_DNA"/>
</dbReference>
<dbReference type="Proteomes" id="UP000886998">
    <property type="component" value="Unassembled WGS sequence"/>
</dbReference>
<accession>A0A8X6JYD2</accession>
<keyword evidence="2" id="KW-1185">Reference proteome</keyword>
<name>A0A8X6JYD2_9ARAC</name>
<protein>
    <submittedName>
        <fullName evidence="1">Uncharacterized protein</fullName>
    </submittedName>
</protein>
<comment type="caution">
    <text evidence="1">The sequence shown here is derived from an EMBL/GenBank/DDBJ whole genome shotgun (WGS) entry which is preliminary data.</text>
</comment>
<dbReference type="AlphaFoldDB" id="A0A8X6JYD2"/>
<dbReference type="OrthoDB" id="6434259at2759"/>
<evidence type="ECO:0000313" key="2">
    <source>
        <dbReference type="Proteomes" id="UP000886998"/>
    </source>
</evidence>
<sequence>MSKEPFLAIRTLQQLAQDEKMRFPPASEALLHDTYMDDIASGTTDVETACQLQSQLRDALKSCGMTLHKWTSNSPELLNSSSSSDVEHSFSVEPDASVKTLGISWRPFQDCFVFRVSILSKPAYTKHEVLSVIARFDPLGFLGPVLTKAKILLQ</sequence>
<dbReference type="PANTHER" id="PTHR47331">
    <property type="entry name" value="PHD-TYPE DOMAIN-CONTAINING PROTEIN"/>
    <property type="match status" value="1"/>
</dbReference>
<gene>
    <name evidence="1" type="primary">AVEN_226245_1</name>
    <name evidence="1" type="ORF">TNIN_409031</name>
</gene>
<proteinExistence type="predicted"/>
<evidence type="ECO:0000313" key="1">
    <source>
        <dbReference type="EMBL" id="GFS45061.1"/>
    </source>
</evidence>
<reference evidence="1" key="1">
    <citation type="submission" date="2020-08" db="EMBL/GenBank/DDBJ databases">
        <title>Multicomponent nature underlies the extraordinary mechanical properties of spider dragline silk.</title>
        <authorList>
            <person name="Kono N."/>
            <person name="Nakamura H."/>
            <person name="Mori M."/>
            <person name="Yoshida Y."/>
            <person name="Ohtoshi R."/>
            <person name="Malay A.D."/>
            <person name="Moran D.A.P."/>
            <person name="Tomita M."/>
            <person name="Numata K."/>
            <person name="Arakawa K."/>
        </authorList>
    </citation>
    <scope>NUCLEOTIDE SEQUENCE</scope>
</reference>
<organism evidence="1 2">
    <name type="scientific">Trichonephila inaurata madagascariensis</name>
    <dbReference type="NCBI Taxonomy" id="2747483"/>
    <lineage>
        <taxon>Eukaryota</taxon>
        <taxon>Metazoa</taxon>
        <taxon>Ecdysozoa</taxon>
        <taxon>Arthropoda</taxon>
        <taxon>Chelicerata</taxon>
        <taxon>Arachnida</taxon>
        <taxon>Araneae</taxon>
        <taxon>Araneomorphae</taxon>
        <taxon>Entelegynae</taxon>
        <taxon>Araneoidea</taxon>
        <taxon>Nephilidae</taxon>
        <taxon>Trichonephila</taxon>
        <taxon>Trichonephila inaurata</taxon>
    </lineage>
</organism>